<evidence type="ECO:0000313" key="5">
    <source>
        <dbReference type="Proteomes" id="UP000004594"/>
    </source>
</evidence>
<dbReference type="PANTHER" id="PTHR43308:SF1">
    <property type="entry name" value="OUTER MEMBRANE PROTEIN ALPHA"/>
    <property type="match status" value="1"/>
</dbReference>
<dbReference type="AlphaFoldDB" id="E4L9K1"/>
<comment type="caution">
    <text evidence="4">The sequence shown here is derived from an EMBL/GenBank/DDBJ whole genome shotgun (WGS) entry which is preliminary data.</text>
</comment>
<sequence length="437" mass="47434">MKKILALAAVAALTAGVSAYAANPFSDVSTDHWAYQAVADLSAQGVVEGYPNGTFQGEKHITRYEVAQIVARLLAQESQLNAQQKATVEKLAAEYADELNNLGVRVSNLENKVGNVTWTGDARVKFERDEAQKADKDKYETYKGRVRLNLAAQANPQVTVKAQLEADMNFKSDKDADFGKVSVKKLHAEYAPVAGLTIDAGRTDATLGNGTFYDSDFNGVVASYDMGKFDVQAGYGRFVDAEPANFTVKKADKTKLEGQEYNFDKDGEAWFAQGHAKVTDKVTLGAFYTHFAKKDLKKDASEFAGVNANVQLTDALSLDGEYVRSLNLVKDADHKSHLWTAGATYDFGMATLGVHYYDVEGGAYVGGSTAAYDKHFADATGVRAWVASASVALAKDVTLKGDYMFDAKSQKFADQANGAEKADEHKGIWNVSLNYAF</sequence>
<gene>
    <name evidence="4" type="ORF">HMPREF9220_0427</name>
</gene>
<dbReference type="InterPro" id="IPR001119">
    <property type="entry name" value="SLH_dom"/>
</dbReference>
<dbReference type="eggNOG" id="COG3203">
    <property type="taxonomic scope" value="Bacteria"/>
</dbReference>
<dbReference type="OrthoDB" id="5845122at2"/>
<name>E4L9K1_9FIRM</name>
<feature type="coiled-coil region" evidence="1">
    <location>
        <begin position="74"/>
        <end position="112"/>
    </location>
</feature>
<proteinExistence type="predicted"/>
<feature type="chain" id="PRO_5003184943" description="SLH domain-containing protein" evidence="2">
    <location>
        <begin position="22"/>
        <end position="437"/>
    </location>
</feature>
<evidence type="ECO:0000259" key="3">
    <source>
        <dbReference type="PROSITE" id="PS51272"/>
    </source>
</evidence>
<protein>
    <recommendedName>
        <fullName evidence="3">SLH domain-containing protein</fullName>
    </recommendedName>
</protein>
<keyword evidence="1" id="KW-0175">Coiled coil</keyword>
<dbReference type="InterPro" id="IPR051465">
    <property type="entry name" value="Cell_Envelope_Struct_Comp"/>
</dbReference>
<dbReference type="EMBL" id="AENT01000024">
    <property type="protein sequence ID" value="EFR42552.1"/>
    <property type="molecule type" value="Genomic_DNA"/>
</dbReference>
<accession>E4L9K1</accession>
<reference evidence="4 5" key="1">
    <citation type="submission" date="2010-11" db="EMBL/GenBank/DDBJ databases">
        <authorList>
            <person name="Durkin A.S."/>
            <person name="Madupu R."/>
            <person name="Torralba M."/>
            <person name="Gillis M."/>
            <person name="Methe B."/>
            <person name="Sutton G."/>
            <person name="Nelson K.E."/>
        </authorList>
    </citation>
    <scope>NUCLEOTIDE SEQUENCE [LARGE SCALE GENOMIC DNA]</scope>
    <source>
        <strain evidence="4 5">UPII 345-E</strain>
    </source>
</reference>
<dbReference type="RefSeq" id="WP_007554831.1">
    <property type="nucleotide sequence ID" value="NZ_AENT01000024.1"/>
</dbReference>
<dbReference type="Proteomes" id="UP000004594">
    <property type="component" value="Unassembled WGS sequence"/>
</dbReference>
<evidence type="ECO:0000256" key="2">
    <source>
        <dbReference type="SAM" id="SignalP"/>
    </source>
</evidence>
<organism evidence="4 5">
    <name type="scientific">Dialister micraerophilus UPII 345-E</name>
    <dbReference type="NCBI Taxonomy" id="910314"/>
    <lineage>
        <taxon>Bacteria</taxon>
        <taxon>Bacillati</taxon>
        <taxon>Bacillota</taxon>
        <taxon>Negativicutes</taxon>
        <taxon>Veillonellales</taxon>
        <taxon>Veillonellaceae</taxon>
        <taxon>Dialister</taxon>
    </lineage>
</organism>
<keyword evidence="2" id="KW-0732">Signal</keyword>
<dbReference type="PROSITE" id="PS51272">
    <property type="entry name" value="SLH"/>
    <property type="match status" value="1"/>
</dbReference>
<feature type="domain" description="SLH" evidence="3">
    <location>
        <begin position="21"/>
        <end position="84"/>
    </location>
</feature>
<dbReference type="Pfam" id="PF00395">
    <property type="entry name" value="SLH"/>
    <property type="match status" value="1"/>
</dbReference>
<dbReference type="PANTHER" id="PTHR43308">
    <property type="entry name" value="OUTER MEMBRANE PROTEIN ALPHA-RELATED"/>
    <property type="match status" value="1"/>
</dbReference>
<feature type="signal peptide" evidence="2">
    <location>
        <begin position="1"/>
        <end position="21"/>
    </location>
</feature>
<evidence type="ECO:0000256" key="1">
    <source>
        <dbReference type="SAM" id="Coils"/>
    </source>
</evidence>
<evidence type="ECO:0000313" key="4">
    <source>
        <dbReference type="EMBL" id="EFR42552.1"/>
    </source>
</evidence>
<dbReference type="SUPFAM" id="SSF56935">
    <property type="entry name" value="Porins"/>
    <property type="match status" value="1"/>
</dbReference>